<evidence type="ECO:0000259" key="1">
    <source>
        <dbReference type="Pfam" id="PF14528"/>
    </source>
</evidence>
<comment type="caution">
    <text evidence="2">The sequence shown here is derived from an EMBL/GenBank/DDBJ whole genome shotgun (WGS) entry which is preliminary data.</text>
</comment>
<evidence type="ECO:0000313" key="2">
    <source>
        <dbReference type="EMBL" id="CAE8614860.1"/>
    </source>
</evidence>
<accession>A0A813FQT5</accession>
<keyword evidence="3" id="KW-1185">Reference proteome</keyword>
<dbReference type="Gene3D" id="3.10.28.10">
    <property type="entry name" value="Homing endonucleases"/>
    <property type="match status" value="2"/>
</dbReference>
<dbReference type="InterPro" id="IPR004860">
    <property type="entry name" value="LAGLIDADG_dom"/>
</dbReference>
<dbReference type="InterPro" id="IPR027434">
    <property type="entry name" value="Homing_endonucl"/>
</dbReference>
<dbReference type="GO" id="GO:0004519">
    <property type="term" value="F:endonuclease activity"/>
    <property type="evidence" value="ECO:0007669"/>
    <property type="project" value="InterPro"/>
</dbReference>
<sequence>MCAWTPSCVNRKGGLWRLPIRRLRPCWPFLREACQAQCKLQRCCVGSVSTSWQVQSPSISGSGSDGQSQRDRLQRRFGRLRALMAKLRWPPVTHFVANGQFHSLPIRSSQPLPANPPKLSHEELAYFVGFFDGDGCVTVCSKRRYCILCVGQSYTRGEVLLRFQAAFGGGIYRHSLGKGLSKPSVQWMITGEAAKRAAGILSQWPSFKQSQLKIAADWPSCPLRCLDLWHDLKRMKQSEFKPESLACSWGYLAGFFDAEGYIFIRATSASIVLNITQKNRAVLDCIHSFLQSEGLQSWTPAQQTGNGYFRTSCSTLATSRTTLQHMLLAGLLGKKSEAELALQMAPANFLDVRASLSLLSGNQSRYYRLQPQGVKRAAHIKMLNHKLRPARVSGQQTLEISHDEKQLWQMREHHSMQCLAERIDIVRLNIRSLLRQGASLIKRSRSMKD</sequence>
<protein>
    <recommendedName>
        <fullName evidence="1">Homing endonuclease LAGLIDADG domain-containing protein</fullName>
    </recommendedName>
</protein>
<organism evidence="2 3">
    <name type="scientific">Polarella glacialis</name>
    <name type="common">Dinoflagellate</name>
    <dbReference type="NCBI Taxonomy" id="89957"/>
    <lineage>
        <taxon>Eukaryota</taxon>
        <taxon>Sar</taxon>
        <taxon>Alveolata</taxon>
        <taxon>Dinophyceae</taxon>
        <taxon>Suessiales</taxon>
        <taxon>Suessiaceae</taxon>
        <taxon>Polarella</taxon>
    </lineage>
</organism>
<evidence type="ECO:0000313" key="3">
    <source>
        <dbReference type="Proteomes" id="UP000654075"/>
    </source>
</evidence>
<proteinExistence type="predicted"/>
<dbReference type="OrthoDB" id="428008at2759"/>
<dbReference type="SUPFAM" id="SSF55608">
    <property type="entry name" value="Homing endonucleases"/>
    <property type="match status" value="2"/>
</dbReference>
<dbReference type="Pfam" id="PF14528">
    <property type="entry name" value="LAGLIDADG_3"/>
    <property type="match status" value="1"/>
</dbReference>
<gene>
    <name evidence="2" type="ORF">PGLA1383_LOCUS32579</name>
</gene>
<feature type="domain" description="Homing endonuclease LAGLIDADG" evidence="1">
    <location>
        <begin position="250"/>
        <end position="302"/>
    </location>
</feature>
<dbReference type="Proteomes" id="UP000654075">
    <property type="component" value="Unassembled WGS sequence"/>
</dbReference>
<dbReference type="EMBL" id="CAJNNV010025518">
    <property type="protein sequence ID" value="CAE8614860.1"/>
    <property type="molecule type" value="Genomic_DNA"/>
</dbReference>
<name>A0A813FQT5_POLGL</name>
<reference evidence="2" key="1">
    <citation type="submission" date="2021-02" db="EMBL/GenBank/DDBJ databases">
        <authorList>
            <person name="Dougan E. K."/>
            <person name="Rhodes N."/>
            <person name="Thang M."/>
            <person name="Chan C."/>
        </authorList>
    </citation>
    <scope>NUCLEOTIDE SEQUENCE</scope>
</reference>
<dbReference type="AlphaFoldDB" id="A0A813FQT5"/>